<feature type="transmembrane region" description="Helical" evidence="1">
    <location>
        <begin position="77"/>
        <end position="96"/>
    </location>
</feature>
<comment type="caution">
    <text evidence="2">The sequence shown here is derived from an EMBL/GenBank/DDBJ whole genome shotgun (WGS) entry which is preliminary data.</text>
</comment>
<keyword evidence="1" id="KW-0812">Transmembrane</keyword>
<sequence>MEQKITSHIVKGLIIAAILIVVNIIGQLTSYIFEDWYRWIGTVIYVASIIISAIYFSNQNNQNVNFGILFTHSFKTAAVITSILFVYTLLSVYFIFPGQITHFVQQGIDEAKKQGKSAAEIQEAVVMARKVLITSFLAGGLMINLITGALGAFLGAALAKKNPNFQPTQK</sequence>
<feature type="transmembrane region" description="Helical" evidence="1">
    <location>
        <begin position="136"/>
        <end position="159"/>
    </location>
</feature>
<dbReference type="EMBL" id="MLJW01000156">
    <property type="protein sequence ID" value="OIQ96017.1"/>
    <property type="molecule type" value="Genomic_DNA"/>
</dbReference>
<organism evidence="2">
    <name type="scientific">mine drainage metagenome</name>
    <dbReference type="NCBI Taxonomy" id="410659"/>
    <lineage>
        <taxon>unclassified sequences</taxon>
        <taxon>metagenomes</taxon>
        <taxon>ecological metagenomes</taxon>
    </lineage>
</organism>
<evidence type="ECO:0000256" key="1">
    <source>
        <dbReference type="SAM" id="Phobius"/>
    </source>
</evidence>
<gene>
    <name evidence="2" type="ORF">GALL_220150</name>
</gene>
<name>A0A1J5RJS5_9ZZZZ</name>
<dbReference type="InterPro" id="IPR025250">
    <property type="entry name" value="DUF4199"/>
</dbReference>
<protein>
    <recommendedName>
        <fullName evidence="3">DUF4199 domain-containing protein</fullName>
    </recommendedName>
</protein>
<dbReference type="AlphaFoldDB" id="A0A1J5RJS5"/>
<evidence type="ECO:0008006" key="3">
    <source>
        <dbReference type="Google" id="ProtNLM"/>
    </source>
</evidence>
<accession>A0A1J5RJS5</accession>
<evidence type="ECO:0000313" key="2">
    <source>
        <dbReference type="EMBL" id="OIQ96017.1"/>
    </source>
</evidence>
<feature type="transmembrane region" description="Helical" evidence="1">
    <location>
        <begin position="39"/>
        <end position="56"/>
    </location>
</feature>
<proteinExistence type="predicted"/>
<keyword evidence="1" id="KW-1133">Transmembrane helix</keyword>
<dbReference type="Pfam" id="PF13858">
    <property type="entry name" value="DUF4199"/>
    <property type="match status" value="1"/>
</dbReference>
<reference evidence="2" key="1">
    <citation type="submission" date="2016-10" db="EMBL/GenBank/DDBJ databases">
        <title>Sequence of Gallionella enrichment culture.</title>
        <authorList>
            <person name="Poehlein A."/>
            <person name="Muehling M."/>
            <person name="Daniel R."/>
        </authorList>
    </citation>
    <scope>NUCLEOTIDE SEQUENCE</scope>
</reference>
<feature type="transmembrane region" description="Helical" evidence="1">
    <location>
        <begin position="12"/>
        <end position="33"/>
    </location>
</feature>
<keyword evidence="1" id="KW-0472">Membrane</keyword>